<evidence type="ECO:0000256" key="1">
    <source>
        <dbReference type="SAM" id="MobiDB-lite"/>
    </source>
</evidence>
<protein>
    <recommendedName>
        <fullName evidence="2">DUF4246 domain-containing protein</fullName>
    </recommendedName>
</protein>
<feature type="domain" description="DUF4246" evidence="2">
    <location>
        <begin position="117"/>
        <end position="159"/>
    </location>
</feature>
<dbReference type="Proteomes" id="UP000076874">
    <property type="component" value="Unassembled WGS sequence"/>
</dbReference>
<evidence type="ECO:0000313" key="4">
    <source>
        <dbReference type="Proteomes" id="UP000076874"/>
    </source>
</evidence>
<keyword evidence="4" id="KW-1185">Reference proteome</keyword>
<dbReference type="InterPro" id="IPR049192">
    <property type="entry name" value="DUF4246_C"/>
</dbReference>
<evidence type="ECO:0000259" key="2">
    <source>
        <dbReference type="Pfam" id="PF14033"/>
    </source>
</evidence>
<gene>
    <name evidence="3" type="ORF">SPI_08315</name>
</gene>
<evidence type="ECO:0000313" key="3">
    <source>
        <dbReference type="EMBL" id="OAA55220.1"/>
    </source>
</evidence>
<comment type="caution">
    <text evidence="3">The sequence shown here is derived from an EMBL/GenBank/DDBJ whole genome shotgun (WGS) entry which is preliminary data.</text>
</comment>
<dbReference type="EMBL" id="AZHD01000020">
    <property type="protein sequence ID" value="OAA55220.1"/>
    <property type="molecule type" value="Genomic_DNA"/>
</dbReference>
<sequence>MRDPGALNKAADKPTPVYEAACALAHPEPGAALTYEQWKAAHANVPVVSPKERQNDLTDHEYYTISMMDRFQTHGLQVVVETGRLELHGPCHAARAGAGHRDHAQRPPHCSSAPGAPLALEDTTRSDHPRFLRLHLVDTHYRIVLTRNLPPQQRTWWAAAGWDSIDWAAWGIPAELVPLIGDDVFAHGLRG</sequence>
<reference evidence="3 4" key="1">
    <citation type="journal article" date="2016" name="Genome Biol. Evol.">
        <title>Divergent and convergent evolution of fungal pathogenicity.</title>
        <authorList>
            <person name="Shang Y."/>
            <person name="Xiao G."/>
            <person name="Zheng P."/>
            <person name="Cen K."/>
            <person name="Zhan S."/>
            <person name="Wang C."/>
        </authorList>
    </citation>
    <scope>NUCLEOTIDE SEQUENCE [LARGE SCALE GENOMIC DNA]</scope>
    <source>
        <strain evidence="3 4">RCEF 264</strain>
    </source>
</reference>
<dbReference type="AlphaFoldDB" id="A0A162MEY2"/>
<accession>A0A162MEY2</accession>
<dbReference type="STRING" id="1081102.A0A162MEY2"/>
<organism evidence="3 4">
    <name type="scientific">Niveomyces insectorum RCEF 264</name>
    <dbReference type="NCBI Taxonomy" id="1081102"/>
    <lineage>
        <taxon>Eukaryota</taxon>
        <taxon>Fungi</taxon>
        <taxon>Dikarya</taxon>
        <taxon>Ascomycota</taxon>
        <taxon>Pezizomycotina</taxon>
        <taxon>Sordariomycetes</taxon>
        <taxon>Hypocreomycetidae</taxon>
        <taxon>Hypocreales</taxon>
        <taxon>Cordycipitaceae</taxon>
        <taxon>Niveomyces</taxon>
    </lineage>
</organism>
<proteinExistence type="predicted"/>
<name>A0A162MEY2_9HYPO</name>
<dbReference type="OrthoDB" id="415532at2759"/>
<dbReference type="Pfam" id="PF14033">
    <property type="entry name" value="DUF4246"/>
    <property type="match status" value="1"/>
</dbReference>
<feature type="region of interest" description="Disordered" evidence="1">
    <location>
        <begin position="100"/>
        <end position="119"/>
    </location>
</feature>